<proteinExistence type="predicted"/>
<dbReference type="SUPFAM" id="SSF56935">
    <property type="entry name" value="Porins"/>
    <property type="match status" value="1"/>
</dbReference>
<keyword evidence="1" id="KW-0732">Signal</keyword>
<dbReference type="Gene3D" id="2.40.160.60">
    <property type="entry name" value="Outer membrane protein transport protein (OMPP1/FadL/TodX)"/>
    <property type="match status" value="1"/>
</dbReference>
<feature type="chain" id="PRO_5020886421" description="Aromatic hydrocarbon degradation protein" evidence="1">
    <location>
        <begin position="22"/>
        <end position="417"/>
    </location>
</feature>
<evidence type="ECO:0000256" key="1">
    <source>
        <dbReference type="SAM" id="SignalP"/>
    </source>
</evidence>
<reference evidence="2 3" key="1">
    <citation type="submission" date="2019-01" db="EMBL/GenBank/DDBJ databases">
        <title>Filimonas sp. strain TTM-71.</title>
        <authorList>
            <person name="Chen W.-M."/>
        </authorList>
    </citation>
    <scope>NUCLEOTIDE SEQUENCE [LARGE SCALE GENOMIC DNA]</scope>
    <source>
        <strain evidence="2 3">TTM-71</strain>
    </source>
</reference>
<evidence type="ECO:0000313" key="2">
    <source>
        <dbReference type="EMBL" id="RXK80860.1"/>
    </source>
</evidence>
<dbReference type="EMBL" id="SDHZ01000005">
    <property type="protein sequence ID" value="RXK80860.1"/>
    <property type="molecule type" value="Genomic_DNA"/>
</dbReference>
<feature type="signal peptide" evidence="1">
    <location>
        <begin position="1"/>
        <end position="21"/>
    </location>
</feature>
<dbReference type="Proteomes" id="UP000290545">
    <property type="component" value="Unassembled WGS sequence"/>
</dbReference>
<dbReference type="OrthoDB" id="1491239at2"/>
<comment type="caution">
    <text evidence="2">The sequence shown here is derived from an EMBL/GenBank/DDBJ whole genome shotgun (WGS) entry which is preliminary data.</text>
</comment>
<gene>
    <name evidence="2" type="ORF">ESB13_22155</name>
</gene>
<name>A0A4Q1CZM3_9BACT</name>
<sequence length="417" mass="45884">MKYVSKILLSVLLIKAAAASAQNNNSPYSILGIGDIENSSFDRSTGMGGAGISLYSGRSMFHANPASYGKLDDHFFSMEISGRFKATSYRGNTLDANTEVSTDMQMGKLALAIKVKPWWGSSVGLLPYSNSSYSFYAIKDIEGSGGEAMDSYNKGSGGLRKAYWANGFRLNRNFSVGLEASFLFGSLTREETVSTANINGSTITTKVDNYMNGGQVKFGAQYAAKLSDKWRLGLGGILTNKSSLNTEQYVSVTAGTSAIVTDRMKTTAPFDLPLAYGGGLSLNYNQKFTIAADYQRQNWGELNHTGLSYKLQNSDRFAMGFEFSHRLRNSPIERFFVQAGAYMGNSYLQMYSEHLKSYGGTFGVGLANNKGNLFYQLSGEYGILGTTNRNLIKQNVSILNFTIIYRDLWYTKVKKYD</sequence>
<dbReference type="RefSeq" id="WP_129005974.1">
    <property type="nucleotide sequence ID" value="NZ_SDHZ01000005.1"/>
</dbReference>
<accession>A0A4Q1CZM3</accession>
<keyword evidence="3" id="KW-1185">Reference proteome</keyword>
<protein>
    <recommendedName>
        <fullName evidence="4">Aromatic hydrocarbon degradation protein</fullName>
    </recommendedName>
</protein>
<evidence type="ECO:0000313" key="3">
    <source>
        <dbReference type="Proteomes" id="UP000290545"/>
    </source>
</evidence>
<organism evidence="2 3">
    <name type="scientific">Filimonas effusa</name>
    <dbReference type="NCBI Taxonomy" id="2508721"/>
    <lineage>
        <taxon>Bacteria</taxon>
        <taxon>Pseudomonadati</taxon>
        <taxon>Bacteroidota</taxon>
        <taxon>Chitinophagia</taxon>
        <taxon>Chitinophagales</taxon>
        <taxon>Chitinophagaceae</taxon>
        <taxon>Filimonas</taxon>
    </lineage>
</organism>
<dbReference type="AlphaFoldDB" id="A0A4Q1CZM3"/>
<evidence type="ECO:0008006" key="4">
    <source>
        <dbReference type="Google" id="ProtNLM"/>
    </source>
</evidence>